<dbReference type="EMBL" id="AMGM01000196">
    <property type="protein sequence ID" value="EKB47221.1"/>
    <property type="molecule type" value="Genomic_DNA"/>
</dbReference>
<dbReference type="AlphaFoldDB" id="K1KXM6"/>
<reference evidence="1 2" key="1">
    <citation type="journal article" date="2012" name="J. Bacteriol.">
        <title>Draft Genome Sequence of Cecembia lonarensis Strain LW9T, Isolated from Lonar Lake, a Haloalkaline Lake in India.</title>
        <authorList>
            <person name="Shivaji S."/>
            <person name="Ara S."/>
            <person name="Singh A."/>
            <person name="Pinnaka A.K."/>
        </authorList>
    </citation>
    <scope>NUCLEOTIDE SEQUENCE [LARGE SCALE GENOMIC DNA]</scope>
    <source>
        <strain evidence="1 2">LW9</strain>
    </source>
</reference>
<organism evidence="1 2">
    <name type="scientific">Cecembia lonarensis (strain CCUG 58316 / KCTC 22772 / LW9)</name>
    <dbReference type="NCBI Taxonomy" id="1225176"/>
    <lineage>
        <taxon>Bacteria</taxon>
        <taxon>Pseudomonadati</taxon>
        <taxon>Bacteroidota</taxon>
        <taxon>Cytophagia</taxon>
        <taxon>Cytophagales</taxon>
        <taxon>Cyclobacteriaceae</taxon>
        <taxon>Cecembia</taxon>
    </lineage>
</organism>
<sequence length="49" mass="5774">MAIYFAFIMEHTKVITLMFPSKYLFSHNKEISVYLFIHNEETSNDGLDS</sequence>
<evidence type="ECO:0000313" key="1">
    <source>
        <dbReference type="EMBL" id="EKB47221.1"/>
    </source>
</evidence>
<proteinExistence type="predicted"/>
<name>K1KXM6_CECL9</name>
<keyword evidence="2" id="KW-1185">Reference proteome</keyword>
<evidence type="ECO:0000313" key="2">
    <source>
        <dbReference type="Proteomes" id="UP000004478"/>
    </source>
</evidence>
<comment type="caution">
    <text evidence="1">The sequence shown here is derived from an EMBL/GenBank/DDBJ whole genome shotgun (WGS) entry which is preliminary data.</text>
</comment>
<accession>K1KXM6</accession>
<gene>
    <name evidence="1" type="ORF">B879_04184</name>
</gene>
<dbReference type="Proteomes" id="UP000004478">
    <property type="component" value="Unassembled WGS sequence"/>
</dbReference>
<protein>
    <submittedName>
        <fullName evidence="1">Uncharacterized protein</fullName>
    </submittedName>
</protein>